<accession>A0A6L3VBM1</accession>
<gene>
    <name evidence="1" type="ORF">F9B16_50135</name>
</gene>
<organism evidence="1 2">
    <name type="scientific">Actinomadura montaniterrae</name>
    <dbReference type="NCBI Taxonomy" id="1803903"/>
    <lineage>
        <taxon>Bacteria</taxon>
        <taxon>Bacillati</taxon>
        <taxon>Actinomycetota</taxon>
        <taxon>Actinomycetes</taxon>
        <taxon>Streptosporangiales</taxon>
        <taxon>Thermomonosporaceae</taxon>
        <taxon>Actinomadura</taxon>
    </lineage>
</organism>
<evidence type="ECO:0000313" key="1">
    <source>
        <dbReference type="EMBL" id="KAB2348258.1"/>
    </source>
</evidence>
<dbReference type="AlphaFoldDB" id="A0A6L3VBM1"/>
<keyword evidence="2" id="KW-1185">Reference proteome</keyword>
<sequence>MSRSSSKSARVVTVAAGVETTDRTAPVRDDRHEALEVLIGKWINEGHTVASAEAPSVPILTSDVYEWAPGGFFIVHSAYGRIGDTSVGGVEIIGVDGEAYSSTFYDSFGNVHVSRLEIDGDELRWIGDRTRCTATLTDGGFTQVARHESSADGETWAPSMNVTLRKAT</sequence>
<dbReference type="RefSeq" id="WP_151547303.1">
    <property type="nucleotide sequence ID" value="NZ_WBMR01000446.1"/>
</dbReference>
<dbReference type="OrthoDB" id="8481162at2"/>
<dbReference type="EMBL" id="WBMR01000446">
    <property type="protein sequence ID" value="KAB2348258.1"/>
    <property type="molecule type" value="Genomic_DNA"/>
</dbReference>
<dbReference type="Pfam" id="PF07617">
    <property type="entry name" value="DUF1579"/>
    <property type="match status" value="1"/>
</dbReference>
<protein>
    <submittedName>
        <fullName evidence="1">DUF1579 domain-containing protein</fullName>
    </submittedName>
</protein>
<proteinExistence type="predicted"/>
<dbReference type="InterPro" id="IPR011473">
    <property type="entry name" value="DUF1579"/>
</dbReference>
<dbReference type="Proteomes" id="UP000483004">
    <property type="component" value="Unassembled WGS sequence"/>
</dbReference>
<name>A0A6L3VBM1_9ACTN</name>
<reference evidence="1 2" key="1">
    <citation type="submission" date="2019-09" db="EMBL/GenBank/DDBJ databases">
        <title>Actinomadura physcomitrii sp. nov., a novel actinomycete isolated from moss [Physcomitrium sphaericum (Ludw) Fuernr].</title>
        <authorList>
            <person name="Liu C."/>
            <person name="Zhuang X."/>
        </authorList>
    </citation>
    <scope>NUCLEOTIDE SEQUENCE [LARGE SCALE GENOMIC DNA]</scope>
    <source>
        <strain evidence="1 2">CYP1-1B</strain>
    </source>
</reference>
<comment type="caution">
    <text evidence="1">The sequence shown here is derived from an EMBL/GenBank/DDBJ whole genome shotgun (WGS) entry which is preliminary data.</text>
</comment>
<evidence type="ECO:0000313" key="2">
    <source>
        <dbReference type="Proteomes" id="UP000483004"/>
    </source>
</evidence>